<dbReference type="GO" id="GO:0016853">
    <property type="term" value="F:isomerase activity"/>
    <property type="evidence" value="ECO:0007669"/>
    <property type="project" value="UniProtKB-KW"/>
</dbReference>
<proteinExistence type="predicted"/>
<dbReference type="Proteomes" id="UP000315677">
    <property type="component" value="Unassembled WGS sequence"/>
</dbReference>
<dbReference type="InterPro" id="IPR050099">
    <property type="entry name" value="SIS_GmhA/DiaA_subfam"/>
</dbReference>
<reference evidence="2 3" key="1">
    <citation type="submission" date="2019-06" db="EMBL/GenBank/DDBJ databases">
        <title>Sequencing the genomes of 1000 actinobacteria strains.</title>
        <authorList>
            <person name="Klenk H.-P."/>
        </authorList>
    </citation>
    <scope>NUCLEOTIDE SEQUENCE [LARGE SCALE GENOMIC DNA]</scope>
    <source>
        <strain evidence="2 3">DSM 45301</strain>
    </source>
</reference>
<dbReference type="AlphaFoldDB" id="A0A543DP66"/>
<dbReference type="CDD" id="cd05006">
    <property type="entry name" value="SIS_GmhA"/>
    <property type="match status" value="1"/>
</dbReference>
<dbReference type="InterPro" id="IPR046348">
    <property type="entry name" value="SIS_dom_sf"/>
</dbReference>
<dbReference type="InterPro" id="IPR035461">
    <property type="entry name" value="GmhA/DiaA"/>
</dbReference>
<keyword evidence="3" id="KW-1185">Reference proteome</keyword>
<dbReference type="Gene3D" id="3.40.50.10490">
    <property type="entry name" value="Glucose-6-phosphate isomerase like protein, domain 1"/>
    <property type="match status" value="2"/>
</dbReference>
<keyword evidence="2" id="KW-0413">Isomerase</keyword>
<dbReference type="InterPro" id="IPR001347">
    <property type="entry name" value="SIS_dom"/>
</dbReference>
<gene>
    <name evidence="2" type="ORF">FB558_3653</name>
</gene>
<sequence length="324" mass="33238">MTNLVAVATRLAARLADGATLLVHGPGDLAPDAHHVVVEFLHPVIVGKAAYPALCVTAPRDVELLGRAGDVALALGPSPEFLDAARQSGLEAFELEADGHGFVTSYHLLWEITQLILESADRRTDADLAFLYGGADTDRLRADAERSLATKRAESTALCAAVLARCGAELDRCAAEIGQRVTAGGRVLTFGNGGSSTDAAALALTLRGSGVAAVCLADETAVVTALANDVGVEHVFARQIAALAGPGDVAVGLSTSGGSANVLAAFDRARHDGLLSIGFAGYDGGAMATVGTIDHLFVVDSDSVHRIQEAQAALYLALADRIGH</sequence>
<dbReference type="GO" id="GO:0097367">
    <property type="term" value="F:carbohydrate derivative binding"/>
    <property type="evidence" value="ECO:0007669"/>
    <property type="project" value="InterPro"/>
</dbReference>
<accession>A0A543DP66</accession>
<dbReference type="PROSITE" id="PS51464">
    <property type="entry name" value="SIS"/>
    <property type="match status" value="1"/>
</dbReference>
<dbReference type="EMBL" id="VFPA01000002">
    <property type="protein sequence ID" value="TQM11109.1"/>
    <property type="molecule type" value="Genomic_DNA"/>
</dbReference>
<organism evidence="2 3">
    <name type="scientific">Pseudonocardia kunmingensis</name>
    <dbReference type="NCBI Taxonomy" id="630975"/>
    <lineage>
        <taxon>Bacteria</taxon>
        <taxon>Bacillati</taxon>
        <taxon>Actinomycetota</taxon>
        <taxon>Actinomycetes</taxon>
        <taxon>Pseudonocardiales</taxon>
        <taxon>Pseudonocardiaceae</taxon>
        <taxon>Pseudonocardia</taxon>
    </lineage>
</organism>
<dbReference type="Pfam" id="PF13580">
    <property type="entry name" value="SIS_2"/>
    <property type="match status" value="1"/>
</dbReference>
<feature type="domain" description="SIS" evidence="1">
    <location>
        <begin position="177"/>
        <end position="324"/>
    </location>
</feature>
<name>A0A543DP66_9PSEU</name>
<dbReference type="GO" id="GO:1901135">
    <property type="term" value="P:carbohydrate derivative metabolic process"/>
    <property type="evidence" value="ECO:0007669"/>
    <property type="project" value="InterPro"/>
</dbReference>
<evidence type="ECO:0000313" key="3">
    <source>
        <dbReference type="Proteomes" id="UP000315677"/>
    </source>
</evidence>
<dbReference type="SUPFAM" id="SSF53697">
    <property type="entry name" value="SIS domain"/>
    <property type="match status" value="2"/>
</dbReference>
<evidence type="ECO:0000259" key="1">
    <source>
        <dbReference type="PROSITE" id="PS51464"/>
    </source>
</evidence>
<protein>
    <submittedName>
        <fullName evidence="2">Phosphoheptose isomerase</fullName>
    </submittedName>
</protein>
<dbReference type="RefSeq" id="WP_246106595.1">
    <property type="nucleotide sequence ID" value="NZ_VFPA01000002.1"/>
</dbReference>
<comment type="caution">
    <text evidence="2">The sequence shown here is derived from an EMBL/GenBank/DDBJ whole genome shotgun (WGS) entry which is preliminary data.</text>
</comment>
<dbReference type="PANTHER" id="PTHR30390:SF8">
    <property type="entry name" value="SUGAR ISOMERASE (SIS)"/>
    <property type="match status" value="1"/>
</dbReference>
<dbReference type="PANTHER" id="PTHR30390">
    <property type="entry name" value="SEDOHEPTULOSE 7-PHOSPHATE ISOMERASE / DNAA INITIATOR-ASSOCIATING FACTOR FOR REPLICATION INITIATION"/>
    <property type="match status" value="1"/>
</dbReference>
<evidence type="ECO:0000313" key="2">
    <source>
        <dbReference type="EMBL" id="TQM11109.1"/>
    </source>
</evidence>